<dbReference type="Proteomes" id="UP000230553">
    <property type="component" value="Unassembled WGS sequence"/>
</dbReference>
<evidence type="ECO:0000256" key="1">
    <source>
        <dbReference type="SAM" id="MobiDB-lite"/>
    </source>
</evidence>
<feature type="transmembrane region" description="Helical" evidence="2">
    <location>
        <begin position="94"/>
        <end position="114"/>
    </location>
</feature>
<dbReference type="AlphaFoldDB" id="A0A2M7TG21"/>
<keyword evidence="2" id="KW-0812">Transmembrane</keyword>
<dbReference type="Pfam" id="PF18895">
    <property type="entry name" value="T4SS_pilin"/>
    <property type="match status" value="1"/>
</dbReference>
<reference evidence="5" key="1">
    <citation type="submission" date="2017-09" db="EMBL/GenBank/DDBJ databases">
        <title>Depth-based differentiation of microbial function through sediment-hosted aquifers and enrichment of novel symbionts in the deep terrestrial subsurface.</title>
        <authorList>
            <person name="Probst A.J."/>
            <person name="Ladd B."/>
            <person name="Jarett J.K."/>
            <person name="Geller-Mcgrath D.E."/>
            <person name="Sieber C.M.K."/>
            <person name="Emerson J.B."/>
            <person name="Anantharaman K."/>
            <person name="Thomas B.C."/>
            <person name="Malmstrom R."/>
            <person name="Stieglmeier M."/>
            <person name="Klingl A."/>
            <person name="Woyke T."/>
            <person name="Ryan C.M."/>
            <person name="Banfield J.F."/>
        </authorList>
    </citation>
    <scope>NUCLEOTIDE SEQUENCE [LARGE SCALE GENOMIC DNA]</scope>
</reference>
<sequence length="151" mass="15746">MKKLLTFLVICVLASPIFVLAVAPGTIPGPSDYGIDTGGLPSDTGGLLNVLGSVVKWVYMVFFIVAVLFIIFAAFDYLTGVDSPEKIKTAHKKLIYAAIAVAVALLAVSFQLIIGSFLKGSDGGGSGAPSEDSQPHYWIPSPDYPGGPVST</sequence>
<feature type="signal peptide" evidence="3">
    <location>
        <begin position="1"/>
        <end position="21"/>
    </location>
</feature>
<protein>
    <submittedName>
        <fullName evidence="4">Uncharacterized protein</fullName>
    </submittedName>
</protein>
<organism evidence="4 5">
    <name type="scientific">Candidatus Wolfebacteria bacterium CG_4_10_14_0_2_um_filter_39_18</name>
    <dbReference type="NCBI Taxonomy" id="1975061"/>
    <lineage>
        <taxon>Bacteria</taxon>
        <taxon>Candidatus Wolfeibacteriota</taxon>
    </lineage>
</organism>
<dbReference type="EMBL" id="PFNM01000028">
    <property type="protein sequence ID" value="PIZ44956.1"/>
    <property type="molecule type" value="Genomic_DNA"/>
</dbReference>
<evidence type="ECO:0000313" key="4">
    <source>
        <dbReference type="EMBL" id="PIZ44956.1"/>
    </source>
</evidence>
<comment type="caution">
    <text evidence="4">The sequence shown here is derived from an EMBL/GenBank/DDBJ whole genome shotgun (WGS) entry which is preliminary data.</text>
</comment>
<name>A0A2M7TG21_9BACT</name>
<evidence type="ECO:0000256" key="2">
    <source>
        <dbReference type="SAM" id="Phobius"/>
    </source>
</evidence>
<feature type="region of interest" description="Disordered" evidence="1">
    <location>
        <begin position="125"/>
        <end position="151"/>
    </location>
</feature>
<accession>A0A2M7TG21</accession>
<proteinExistence type="predicted"/>
<evidence type="ECO:0000256" key="3">
    <source>
        <dbReference type="SAM" id="SignalP"/>
    </source>
</evidence>
<dbReference type="InterPro" id="IPR043993">
    <property type="entry name" value="T4SS_pilin"/>
</dbReference>
<keyword evidence="2" id="KW-0472">Membrane</keyword>
<keyword evidence="2" id="KW-1133">Transmembrane helix</keyword>
<feature type="chain" id="PRO_5014870005" evidence="3">
    <location>
        <begin position="22"/>
        <end position="151"/>
    </location>
</feature>
<feature type="transmembrane region" description="Helical" evidence="2">
    <location>
        <begin position="57"/>
        <end position="78"/>
    </location>
</feature>
<evidence type="ECO:0000313" key="5">
    <source>
        <dbReference type="Proteomes" id="UP000230553"/>
    </source>
</evidence>
<gene>
    <name evidence="4" type="ORF">COY31_01410</name>
</gene>
<keyword evidence="3" id="KW-0732">Signal</keyword>